<feature type="compositionally biased region" description="Gly residues" evidence="6">
    <location>
        <begin position="224"/>
        <end position="247"/>
    </location>
</feature>
<dbReference type="InParanoid" id="A0A2R5G965"/>
<feature type="compositionally biased region" description="Polar residues" evidence="6">
    <location>
        <begin position="1705"/>
        <end position="1715"/>
    </location>
</feature>
<dbReference type="InterPro" id="IPR039774">
    <property type="entry name" value="Sin3-like"/>
</dbReference>
<dbReference type="OrthoDB" id="10265969at2759"/>
<dbReference type="SMART" id="SM00761">
    <property type="entry name" value="HDAC_interact"/>
    <property type="match status" value="1"/>
</dbReference>
<feature type="compositionally biased region" description="Low complexity" evidence="6">
    <location>
        <begin position="134"/>
        <end position="159"/>
    </location>
</feature>
<dbReference type="EMBL" id="BEYU01000010">
    <property type="protein sequence ID" value="GBG25023.1"/>
    <property type="molecule type" value="Genomic_DNA"/>
</dbReference>
<feature type="region of interest" description="Disordered" evidence="6">
    <location>
        <begin position="584"/>
        <end position="625"/>
    </location>
</feature>
<organism evidence="8 9">
    <name type="scientific">Hondaea fermentalgiana</name>
    <dbReference type="NCBI Taxonomy" id="2315210"/>
    <lineage>
        <taxon>Eukaryota</taxon>
        <taxon>Sar</taxon>
        <taxon>Stramenopiles</taxon>
        <taxon>Bigyra</taxon>
        <taxon>Labyrinthulomycetes</taxon>
        <taxon>Thraustochytrida</taxon>
        <taxon>Thraustochytriidae</taxon>
        <taxon>Hondaea</taxon>
    </lineage>
</organism>
<keyword evidence="3" id="KW-0677">Repeat</keyword>
<feature type="compositionally biased region" description="Gly residues" evidence="6">
    <location>
        <begin position="355"/>
        <end position="364"/>
    </location>
</feature>
<dbReference type="InterPro" id="IPR031693">
    <property type="entry name" value="Sin3_C"/>
</dbReference>
<feature type="compositionally biased region" description="Low complexity" evidence="6">
    <location>
        <begin position="365"/>
        <end position="376"/>
    </location>
</feature>
<dbReference type="GO" id="GO:0000785">
    <property type="term" value="C:chromatin"/>
    <property type="evidence" value="ECO:0007669"/>
    <property type="project" value="TreeGrafter"/>
</dbReference>
<dbReference type="GO" id="GO:0000122">
    <property type="term" value="P:negative regulation of transcription by RNA polymerase II"/>
    <property type="evidence" value="ECO:0007669"/>
    <property type="project" value="TreeGrafter"/>
</dbReference>
<protein>
    <submittedName>
        <fullName evidence="8">Paired amphipathic helix protein Sin3b</fullName>
    </submittedName>
</protein>
<dbReference type="FunFam" id="1.20.1160.11:FF:000003">
    <property type="entry name" value="Paired amphipathic helix SIN3-like protein"/>
    <property type="match status" value="1"/>
</dbReference>
<feature type="region of interest" description="Disordered" evidence="6">
    <location>
        <begin position="1677"/>
        <end position="1809"/>
    </location>
</feature>
<evidence type="ECO:0000313" key="9">
    <source>
        <dbReference type="Proteomes" id="UP000241890"/>
    </source>
</evidence>
<keyword evidence="9" id="KW-1185">Reference proteome</keyword>
<evidence type="ECO:0000256" key="2">
    <source>
        <dbReference type="ARBA" id="ARBA00022491"/>
    </source>
</evidence>
<gene>
    <name evidence="8" type="ORF">FCC1311_012402</name>
</gene>
<evidence type="ECO:0000256" key="6">
    <source>
        <dbReference type="SAM" id="MobiDB-lite"/>
    </source>
</evidence>
<dbReference type="GO" id="GO:0000118">
    <property type="term" value="C:histone deacetylase complex"/>
    <property type="evidence" value="ECO:0007669"/>
    <property type="project" value="TreeGrafter"/>
</dbReference>
<feature type="region of interest" description="Disordered" evidence="6">
    <location>
        <begin position="30"/>
        <end position="432"/>
    </location>
</feature>
<dbReference type="Proteomes" id="UP000241890">
    <property type="component" value="Unassembled WGS sequence"/>
</dbReference>
<feature type="region of interest" description="Disordered" evidence="6">
    <location>
        <begin position="1094"/>
        <end position="1128"/>
    </location>
</feature>
<feature type="compositionally biased region" description="Basic and acidic residues" evidence="6">
    <location>
        <begin position="1793"/>
        <end position="1809"/>
    </location>
</feature>
<feature type="compositionally biased region" description="Acidic residues" evidence="6">
    <location>
        <begin position="1772"/>
        <end position="1792"/>
    </location>
</feature>
<dbReference type="GO" id="GO:0003714">
    <property type="term" value="F:transcription corepressor activity"/>
    <property type="evidence" value="ECO:0007669"/>
    <property type="project" value="InterPro"/>
</dbReference>
<proteinExistence type="predicted"/>
<dbReference type="Pfam" id="PF02671">
    <property type="entry name" value="PAH"/>
    <property type="match status" value="3"/>
</dbReference>
<dbReference type="InterPro" id="IPR036600">
    <property type="entry name" value="PAH_sf"/>
</dbReference>
<dbReference type="PANTHER" id="PTHR12346:SF0">
    <property type="entry name" value="SIN3A, ISOFORM G"/>
    <property type="match status" value="1"/>
</dbReference>
<feature type="compositionally biased region" description="Low complexity" evidence="6">
    <location>
        <begin position="394"/>
        <end position="406"/>
    </location>
</feature>
<feature type="compositionally biased region" description="Gly residues" evidence="6">
    <location>
        <begin position="611"/>
        <end position="620"/>
    </location>
</feature>
<evidence type="ECO:0000256" key="5">
    <source>
        <dbReference type="PROSITE-ProRule" id="PRU00810"/>
    </source>
</evidence>
<dbReference type="InterPro" id="IPR003822">
    <property type="entry name" value="PAH"/>
</dbReference>
<feature type="compositionally biased region" description="Low complexity" evidence="6">
    <location>
        <begin position="248"/>
        <end position="274"/>
    </location>
</feature>
<feature type="compositionally biased region" description="Basic and acidic residues" evidence="6">
    <location>
        <begin position="1354"/>
        <end position="1368"/>
    </location>
</feature>
<feature type="compositionally biased region" description="Polar residues" evidence="6">
    <location>
        <begin position="67"/>
        <end position="78"/>
    </location>
</feature>
<feature type="compositionally biased region" description="Polar residues" evidence="6">
    <location>
        <begin position="160"/>
        <end position="171"/>
    </location>
</feature>
<feature type="compositionally biased region" description="Low complexity" evidence="6">
    <location>
        <begin position="79"/>
        <end position="120"/>
    </location>
</feature>
<reference evidence="8 9" key="1">
    <citation type="submission" date="2017-12" db="EMBL/GenBank/DDBJ databases">
        <title>Sequencing, de novo assembly and annotation of complete genome of a new Thraustochytrid species, strain FCC1311.</title>
        <authorList>
            <person name="Sedici K."/>
            <person name="Godart F."/>
            <person name="Aiese Cigliano R."/>
            <person name="Sanseverino W."/>
            <person name="Barakat M."/>
            <person name="Ortet P."/>
            <person name="Marechal E."/>
            <person name="Cagnac O."/>
            <person name="Amato A."/>
        </authorList>
    </citation>
    <scope>NUCLEOTIDE SEQUENCE [LARGE SCALE GENOMIC DNA]</scope>
</reference>
<feature type="region of interest" description="Disordered" evidence="6">
    <location>
        <begin position="1343"/>
        <end position="1368"/>
    </location>
</feature>
<keyword evidence="4 5" id="KW-0539">Nucleus</keyword>
<dbReference type="Pfam" id="PF08295">
    <property type="entry name" value="Sin3_corepress"/>
    <property type="match status" value="1"/>
</dbReference>
<evidence type="ECO:0000256" key="1">
    <source>
        <dbReference type="ARBA" id="ARBA00004123"/>
    </source>
</evidence>
<feature type="domain" description="Histone deacetylase interacting" evidence="7">
    <location>
        <begin position="884"/>
        <end position="984"/>
    </location>
</feature>
<accession>A0A2R5G965</accession>
<keyword evidence="2" id="KW-0678">Repressor</keyword>
<comment type="caution">
    <text evidence="8">The sequence shown here is derived from an EMBL/GenBank/DDBJ whole genome shotgun (WGS) entry which is preliminary data.</text>
</comment>
<feature type="compositionally biased region" description="Low complexity" evidence="6">
    <location>
        <begin position="286"/>
        <end position="329"/>
    </location>
</feature>
<feature type="compositionally biased region" description="Acidic residues" evidence="6">
    <location>
        <begin position="1684"/>
        <end position="1704"/>
    </location>
</feature>
<evidence type="ECO:0000313" key="8">
    <source>
        <dbReference type="EMBL" id="GBG25023.1"/>
    </source>
</evidence>
<feature type="compositionally biased region" description="Gly residues" evidence="6">
    <location>
        <begin position="275"/>
        <end position="285"/>
    </location>
</feature>
<dbReference type="FunFam" id="1.20.1160.11:FF:000001">
    <property type="entry name" value="Paired amphipathic helix protein Sin3"/>
    <property type="match status" value="1"/>
</dbReference>
<feature type="compositionally biased region" description="Gly residues" evidence="6">
    <location>
        <begin position="407"/>
        <end position="419"/>
    </location>
</feature>
<feature type="compositionally biased region" description="Low complexity" evidence="6">
    <location>
        <begin position="172"/>
        <end position="199"/>
    </location>
</feature>
<name>A0A2R5G965_9STRA</name>
<dbReference type="SUPFAM" id="SSF47762">
    <property type="entry name" value="PAH2 domain"/>
    <property type="match status" value="3"/>
</dbReference>
<dbReference type="InterPro" id="IPR013194">
    <property type="entry name" value="HDAC_interact_dom"/>
</dbReference>
<comment type="subcellular location">
    <subcellularLocation>
        <location evidence="1 5">Nucleus</location>
    </subcellularLocation>
</comment>
<sequence length="1809" mass="188092">MTGLAVFKSCASELEAYRSCMVKAGTQLNVSSVKPSGKDGPADASAPSSTSVPTSAASASGTAKPSLPTSFQSSTSLGTASLPPSTLAAAPGSTLSAKSDASGASATAGAGAKLATSKSKPGSDSGMGPPREISSSSAMSVQSSVARAGAASTISTTASQGSVASGPTATAPSAESESTKPKSSSAASSVASSQSGAKPADSADKKKGASSPMPAGLPASGMAAGAGGSAAGGGAGKSGPHGGGAAGLGSTETTSAGGANASTIGSGSKANAGEGKPGAGGGVGAVGAASAAALSAHTGSGNVSGPAKARSAPGGASSATGSSKASAQTGAGGTGTSQKRKQSKTGDNVKKEGAGSRGGAGGGSSKSKNNQSSASRLAGTQGMPNLSPATAGMPGFAGNPLNAGAGAKLGGKAGTGGPGPNAPSGMPMKMPGPLFPGMGGQVGGMMGPGAPGAGGPGMGGGMAPSAVSAGQKQIGVQDALAYLNKVKLQFQDKPEVYNQFLEIMKNFKSQTIDTPGVIQHVCELFKGHDNLILGFNTFLPPGFKIELATRGGAGAMPGTVMLPGGLQLGGAAAASVPGALGGAGPVIPNPTTTAARGKGNRAQRGASAGAGSSGRGGGSKAAGAAAGPAGGAAAAAAAAAAPAGRNVVGGIDMDAKAHGVPMVFDDNAGNASAQGQPVEFDHAINYVTKIKKRFSEETDTYKSFLDILHSYQNEQRSINEVLEQVSNLFKDHPDLLKEFTYFLPDAVRESAKTELARRAAKAQKASQRAKDKTAGRRKEKKGLPLGDNDQEETRIPQLERNLLGRIKAALGTRELWGEFLKCLDLFAQELISRAELLSLVSDILGERADLLEEFDRLLASRGATDDPVESAWFSMPLADIDFDNCRTCTPSYRGLPAAFPKAPCSERTALCRSVLNDTWVSVPFGSEDAGSKGHRRSPNEDALFRTEDDRYEVDLVIDSNLAAIRALEPLAQEIKSLGLQHGESSKFRYRLERRSLSVIHLKSIARIYGDHGTEILELLRRNPAGAIPVILRRLKEKHEEWCRDRQELNKTWKEQMERNYLKSLDHRSFYFKQSEKRAHTQKVLLGELRDAHNAKVKHDQQPPAQQTPANTKVGISTPPKTSTPPPTGTVELDFPDPIVHQHAWGVISLKAERMCEKQTLLKIAAFYNYVFNPLFLLPLSWLPSGTPLAETLNVNKYLSVAPRPRRREDALPDGTKVQTPLGTGTITAYVVESGFYTVALSFGVGHMLPGDVFKATDVNDEDVKTPLMASFSKPVRMEDSAAVKSASNEDSSTPASLDVFSTTQAYCFLRLYHMLYSRLLRIKELCETRETTRRVRLLKKTNADSDGDAAMSDDDAKKKDNDAKAEGAAGEHEYTQFLSLVYSLMNGTLDTPKFEDECRVLLGPEGFVVFTIEKLVLAIQKQLTTLVSDERPREAAELFASVEKPSEAAKAHAARHPDPPVEVRSLAKAYSFVTNALVIPADGLAIRARLEQGELADPNKPVDAPHEGLLPLPKNTLVEVPVRKPSPWSKPPRMTFSFASLPVQVTPPESGAGVVPAPVPVTVVYPSAAAAETVDRAARFDAKDMTAAFRSYVNADDKALTFSLPLYVVANFPASKPLVSTITNFAKEHPDQAASTSITGETWFADVLAKTTAELEADKQAAADGDDVTEVQHAIGDAAKGPHDDDDQNCDDDDDNDDDDDDDTFGSSSKSQGDSFLSGVDDVPSPGIVETPSLRDDSISESESDDDSSEVSSKETLDDDEVSSRSSANGGELDEGEHEGSSGDEDDDDDQNEDRSRSIAKEKKEKEEA</sequence>
<feature type="compositionally biased region" description="Low complexity" evidence="6">
    <location>
        <begin position="42"/>
        <end position="66"/>
    </location>
</feature>
<feature type="region of interest" description="Disordered" evidence="6">
    <location>
        <begin position="757"/>
        <end position="791"/>
    </location>
</feature>
<feature type="compositionally biased region" description="Acidic residues" evidence="6">
    <location>
        <begin position="1739"/>
        <end position="1749"/>
    </location>
</feature>
<dbReference type="Gene3D" id="1.20.1160.11">
    <property type="entry name" value="Paired amphipathic helix"/>
    <property type="match status" value="3"/>
</dbReference>
<dbReference type="PANTHER" id="PTHR12346">
    <property type="entry name" value="SIN3B-RELATED"/>
    <property type="match status" value="1"/>
</dbReference>
<evidence type="ECO:0000259" key="7">
    <source>
        <dbReference type="SMART" id="SM00761"/>
    </source>
</evidence>
<evidence type="ECO:0000256" key="3">
    <source>
        <dbReference type="ARBA" id="ARBA00022737"/>
    </source>
</evidence>
<dbReference type="PROSITE" id="PS51477">
    <property type="entry name" value="PAH"/>
    <property type="match status" value="3"/>
</dbReference>
<evidence type="ECO:0000256" key="4">
    <source>
        <dbReference type="ARBA" id="ARBA00023242"/>
    </source>
</evidence>
<dbReference type="Pfam" id="PF16879">
    <property type="entry name" value="Sin3a_C"/>
    <property type="match status" value="1"/>
</dbReference>